<dbReference type="Pfam" id="PF02566">
    <property type="entry name" value="OsmC"/>
    <property type="match status" value="1"/>
</dbReference>
<dbReference type="GO" id="GO:0006979">
    <property type="term" value="P:response to oxidative stress"/>
    <property type="evidence" value="ECO:0007669"/>
    <property type="project" value="InterPro"/>
</dbReference>
<evidence type="ECO:0000313" key="2">
    <source>
        <dbReference type="EMBL" id="ANP46193.1"/>
    </source>
</evidence>
<dbReference type="FunCoup" id="A0A1B1AI03">
    <property type="interactions" value="126"/>
</dbReference>
<proteinExistence type="inferred from homology"/>
<dbReference type="STRING" id="1759059.ATE48_09810"/>
<comment type="similarity">
    <text evidence="1">Belongs to the OsmC/Ohr family.</text>
</comment>
<dbReference type="RefSeq" id="WP_066770780.1">
    <property type="nucleotide sequence ID" value="NZ_CP013244.1"/>
</dbReference>
<organism evidence="2 3">
    <name type="scientific">Candidatus Viadribacter manganicus</name>
    <dbReference type="NCBI Taxonomy" id="1759059"/>
    <lineage>
        <taxon>Bacteria</taxon>
        <taxon>Pseudomonadati</taxon>
        <taxon>Pseudomonadota</taxon>
        <taxon>Alphaproteobacteria</taxon>
        <taxon>Hyphomonadales</taxon>
        <taxon>Hyphomonadaceae</taxon>
        <taxon>Candidatus Viadribacter</taxon>
    </lineage>
</organism>
<name>A0A1B1AI03_9PROT</name>
<dbReference type="InterPro" id="IPR015946">
    <property type="entry name" value="KH_dom-like_a/b"/>
</dbReference>
<evidence type="ECO:0000313" key="3">
    <source>
        <dbReference type="Proteomes" id="UP000092498"/>
    </source>
</evidence>
<evidence type="ECO:0008006" key="4">
    <source>
        <dbReference type="Google" id="ProtNLM"/>
    </source>
</evidence>
<dbReference type="PANTHER" id="PTHR33797">
    <property type="entry name" value="ORGANIC HYDROPEROXIDE RESISTANCE PROTEIN-LIKE"/>
    <property type="match status" value="1"/>
</dbReference>
<dbReference type="PANTHER" id="PTHR33797:SF2">
    <property type="entry name" value="ORGANIC HYDROPEROXIDE RESISTANCE PROTEIN-LIKE"/>
    <property type="match status" value="1"/>
</dbReference>
<dbReference type="NCBIfam" id="TIGR03561">
    <property type="entry name" value="organ_hyd_perox"/>
    <property type="match status" value="1"/>
</dbReference>
<dbReference type="EMBL" id="CP013244">
    <property type="protein sequence ID" value="ANP46193.1"/>
    <property type="molecule type" value="Genomic_DNA"/>
</dbReference>
<reference evidence="2 3" key="1">
    <citation type="submission" date="2015-11" db="EMBL/GenBank/DDBJ databases">
        <title>Whole-Genome Sequence of Candidatus Oderbacter manganicum from the National Park Lower Oder Valley, Germany.</title>
        <authorList>
            <person name="Braun B."/>
            <person name="Liere K."/>
            <person name="Szewzyk U."/>
        </authorList>
    </citation>
    <scope>NUCLEOTIDE SEQUENCE [LARGE SCALE GENOMIC DNA]</scope>
    <source>
        <strain evidence="2 3">OTSz_A_272</strain>
    </source>
</reference>
<dbReference type="Proteomes" id="UP000092498">
    <property type="component" value="Chromosome"/>
</dbReference>
<gene>
    <name evidence="2" type="ORF">ATE48_09810</name>
</gene>
<protein>
    <recommendedName>
        <fullName evidence="4">Organic hydroperoxide resistance protein</fullName>
    </recommendedName>
</protein>
<sequence>MANPLFTTKAISKGGRAGGKVALANGGPWFHTEHDKALGGSGEGANPEQFFALGYANCFNGAVLFVASQKKIDASKATVTVEIGLSKDETSFALSAKLGLAVPGLDRAQVQELLEAAHQICPYSKATRGNIEVELVVEG</sequence>
<dbReference type="InterPro" id="IPR003718">
    <property type="entry name" value="OsmC/Ohr_fam"/>
</dbReference>
<dbReference type="InterPro" id="IPR036102">
    <property type="entry name" value="OsmC/Ohrsf"/>
</dbReference>
<dbReference type="KEGG" id="cbot:ATE48_09810"/>
<dbReference type="AlphaFoldDB" id="A0A1B1AI03"/>
<evidence type="ECO:0000256" key="1">
    <source>
        <dbReference type="ARBA" id="ARBA00007378"/>
    </source>
</evidence>
<dbReference type="OrthoDB" id="9797508at2"/>
<dbReference type="SUPFAM" id="SSF82784">
    <property type="entry name" value="OsmC-like"/>
    <property type="match status" value="1"/>
</dbReference>
<dbReference type="InterPro" id="IPR019953">
    <property type="entry name" value="OHR"/>
</dbReference>
<keyword evidence="3" id="KW-1185">Reference proteome</keyword>
<accession>A0A1B1AI03</accession>
<dbReference type="InParanoid" id="A0A1B1AI03"/>
<dbReference type="Gene3D" id="3.30.300.20">
    <property type="match status" value="1"/>
</dbReference>